<dbReference type="RefSeq" id="XP_013357136.1">
    <property type="nucleotide sequence ID" value="XM_013501682.1"/>
</dbReference>
<dbReference type="GeneID" id="25383337"/>
<evidence type="ECO:0000313" key="2">
    <source>
        <dbReference type="EMBL" id="CDJ34573.1"/>
    </source>
</evidence>
<dbReference type="InterPro" id="IPR043502">
    <property type="entry name" value="DNA/RNA_pol_sf"/>
</dbReference>
<dbReference type="Gene3D" id="3.30.70.270">
    <property type="match status" value="2"/>
</dbReference>
<reference evidence="2" key="2">
    <citation type="submission" date="2013-10" db="EMBL/GenBank/DDBJ databases">
        <authorList>
            <person name="Aslett M."/>
        </authorList>
    </citation>
    <scope>NUCLEOTIDE SEQUENCE [LARGE SCALE GENOMIC DNA]</scope>
    <source>
        <strain evidence="2">Houghton</strain>
    </source>
</reference>
<keyword evidence="3" id="KW-1185">Reference proteome</keyword>
<dbReference type="OrthoDB" id="2013610at2759"/>
<protein>
    <submittedName>
        <fullName evidence="2">OSJNBa0042D13.18 protein, related</fullName>
    </submittedName>
</protein>
<reference evidence="2" key="1">
    <citation type="submission" date="2013-10" db="EMBL/GenBank/DDBJ databases">
        <title>Genomic analysis of the causative agents of coccidiosis in chickens.</title>
        <authorList>
            <person name="Reid A.J."/>
            <person name="Blake D."/>
            <person name="Billington K."/>
            <person name="Browne H."/>
            <person name="Dunn M."/>
            <person name="Hung S."/>
            <person name="Kawahara F."/>
            <person name="Miranda-Saavedra D."/>
            <person name="Mourier T."/>
            <person name="Nagra H."/>
            <person name="Otto T.D."/>
            <person name="Rawlings N."/>
            <person name="Sanchez A."/>
            <person name="Sanders M."/>
            <person name="Subramaniam C."/>
            <person name="Tay Y."/>
            <person name="Dear P."/>
            <person name="Doerig C."/>
            <person name="Gruber A."/>
            <person name="Parkinson J."/>
            <person name="Shirley M."/>
            <person name="Wan K.L."/>
            <person name="Berriman M."/>
            <person name="Tomley F."/>
            <person name="Pain A."/>
        </authorList>
    </citation>
    <scope>NUCLEOTIDE SEQUENCE [LARGE SCALE GENOMIC DNA]</scope>
    <source>
        <strain evidence="2">Houghton</strain>
    </source>
</reference>
<dbReference type="Proteomes" id="UP000030744">
    <property type="component" value="Unassembled WGS sequence"/>
</dbReference>
<gene>
    <name evidence="2" type="ORF">EMH_0091140</name>
</gene>
<dbReference type="AlphaFoldDB" id="U6KGH8"/>
<dbReference type="InterPro" id="IPR000477">
    <property type="entry name" value="RT_dom"/>
</dbReference>
<evidence type="ECO:0000259" key="1">
    <source>
        <dbReference type="Pfam" id="PF00078"/>
    </source>
</evidence>
<dbReference type="SUPFAM" id="SSF56672">
    <property type="entry name" value="DNA/RNA polymerases"/>
    <property type="match status" value="1"/>
</dbReference>
<sequence>MCRMCIAFKPLNELTVKQKPSMPRIDEILERLPGSAFDFPEAFLQIPVHPEDKQETAFHTCTSKLEYTCMPFGLVNAHAELQLRSNHGFLAPITHRRVVIYMHDVLVFSRNVQDQLQQLLQSLQLVREKQWLAKAQKCSLFMQKISFLGYRVSAAGVEPDQAKIEAIGIWPLPLYTRTKVQKFLGLASYYRSFVPGFARIAAPLTDLVKKGKQFTRTENEEEAALGLI</sequence>
<dbReference type="PANTHER" id="PTHR33064">
    <property type="entry name" value="POL PROTEIN"/>
    <property type="match status" value="1"/>
</dbReference>
<accession>U6KGH8</accession>
<dbReference type="Pfam" id="PF00078">
    <property type="entry name" value="RVT_1"/>
    <property type="match status" value="1"/>
</dbReference>
<dbReference type="Gene3D" id="3.10.10.10">
    <property type="entry name" value="HIV Type 1 Reverse Transcriptase, subunit A, domain 1"/>
    <property type="match status" value="1"/>
</dbReference>
<dbReference type="InterPro" id="IPR043128">
    <property type="entry name" value="Rev_trsase/Diguanyl_cyclase"/>
</dbReference>
<name>U6KGH8_9EIME</name>
<feature type="domain" description="Reverse transcriptase" evidence="1">
    <location>
        <begin position="3"/>
        <end position="152"/>
    </location>
</feature>
<dbReference type="CDD" id="cd01647">
    <property type="entry name" value="RT_LTR"/>
    <property type="match status" value="1"/>
</dbReference>
<dbReference type="PANTHER" id="PTHR33064:SF37">
    <property type="entry name" value="RIBONUCLEASE H"/>
    <property type="match status" value="1"/>
</dbReference>
<dbReference type="VEuPathDB" id="ToxoDB:EMH_0091140"/>
<dbReference type="InterPro" id="IPR051320">
    <property type="entry name" value="Viral_Replic_Matur_Polypro"/>
</dbReference>
<evidence type="ECO:0000313" key="3">
    <source>
        <dbReference type="Proteomes" id="UP000030744"/>
    </source>
</evidence>
<organism evidence="2 3">
    <name type="scientific">Eimeria mitis</name>
    <dbReference type="NCBI Taxonomy" id="44415"/>
    <lineage>
        <taxon>Eukaryota</taxon>
        <taxon>Sar</taxon>
        <taxon>Alveolata</taxon>
        <taxon>Apicomplexa</taxon>
        <taxon>Conoidasida</taxon>
        <taxon>Coccidia</taxon>
        <taxon>Eucoccidiorida</taxon>
        <taxon>Eimeriorina</taxon>
        <taxon>Eimeriidae</taxon>
        <taxon>Eimeria</taxon>
    </lineage>
</organism>
<dbReference type="EMBL" id="HG686796">
    <property type="protein sequence ID" value="CDJ34573.1"/>
    <property type="molecule type" value="Genomic_DNA"/>
</dbReference>
<proteinExistence type="predicted"/>